<accession>A0A1F6YRL1</accession>
<proteinExistence type="predicted"/>
<dbReference type="Gene3D" id="2.60.40.10">
    <property type="entry name" value="Immunoglobulins"/>
    <property type="match status" value="1"/>
</dbReference>
<dbReference type="InterPro" id="IPR036365">
    <property type="entry name" value="PGBD-like_sf"/>
</dbReference>
<dbReference type="CDD" id="cd00146">
    <property type="entry name" value="PKD"/>
    <property type="match status" value="1"/>
</dbReference>
<comment type="caution">
    <text evidence="2">The sequence shown here is derived from an EMBL/GenBank/DDBJ whole genome shotgun (WGS) entry which is preliminary data.</text>
</comment>
<dbReference type="InterPro" id="IPR000601">
    <property type="entry name" value="PKD_dom"/>
</dbReference>
<dbReference type="PROSITE" id="PS50093">
    <property type="entry name" value="PKD"/>
    <property type="match status" value="1"/>
</dbReference>
<dbReference type="SUPFAM" id="SSF49299">
    <property type="entry name" value="PKD domain"/>
    <property type="match status" value="1"/>
</dbReference>
<dbReference type="Gene3D" id="1.10.101.10">
    <property type="entry name" value="PGBD-like superfamily/PGBD"/>
    <property type="match status" value="1"/>
</dbReference>
<protein>
    <recommendedName>
        <fullName evidence="1">PKD domain-containing protein</fullName>
    </recommendedName>
</protein>
<dbReference type="STRING" id="1801803.A2356_01400"/>
<evidence type="ECO:0000313" key="2">
    <source>
        <dbReference type="EMBL" id="OGJ09022.1"/>
    </source>
</evidence>
<feature type="domain" description="PKD" evidence="1">
    <location>
        <begin position="123"/>
        <end position="170"/>
    </location>
</feature>
<dbReference type="Pfam" id="PF01471">
    <property type="entry name" value="PG_binding_1"/>
    <property type="match status" value="1"/>
</dbReference>
<dbReference type="AlphaFoldDB" id="A0A1F6YRL1"/>
<dbReference type="InterPro" id="IPR002477">
    <property type="entry name" value="Peptidoglycan-bd-like"/>
</dbReference>
<dbReference type="InterPro" id="IPR013783">
    <property type="entry name" value="Ig-like_fold"/>
</dbReference>
<dbReference type="SUPFAM" id="SSF47090">
    <property type="entry name" value="PGBD-like"/>
    <property type="match status" value="1"/>
</dbReference>
<evidence type="ECO:0000313" key="3">
    <source>
        <dbReference type="Proteomes" id="UP000177047"/>
    </source>
</evidence>
<dbReference type="EMBL" id="MFWB01000011">
    <property type="protein sequence ID" value="OGJ09022.1"/>
    <property type="molecule type" value="Genomic_DNA"/>
</dbReference>
<sequence>MVLWYLHILKKWYILNIMKKYKFGLFALLFVLGLFIFNTDSVEAIVAGCSSTTNYSATTGEPCGTTTMPPDYQSPVISGVSGPQYLDVNGTGTWTVKAYDRNGGSLSYGVVWGDEIYASLLLDSSSGKRPIMQQSATFTHSYSQAGDYTPTFIVTNDNGQSASTSLNVQVGKVTTLQPSIMLTASSEGVSGQYITVNPGSTFLISGEPKNLGRGYSRAFFFDQNFGNANSCSNNSTSDSVWTMTCGPANTSGSSYFYVEIYQNGKTHKSNTVTVNISDSVTSNVTVLSPNGGEAWVKGTTQIIKWKDKIDFPTCPPGAYCVSPAPRTYDVTLNLYQPPCTTNSCPTYPYFQPRTIAKNVSGSSYNWTIPNWSGNSQDSSAFEVPAGKYKIKVCQTGTANCDSSNAAFSIISGTPTITPPTFDCKNGYDVNTGFRCGCTSTSGYSSYDGNSCAPTTTPTPVCKNGFDSTTGFRCGCTSTQGYSAYDGKSCRLETLPSGCTSVYGYSSTTGELCNGKTTITPITTCTITSTLRLGSSGADVSCLQSRIGLISDGKFGPRTLIAVKAFQANAGLKADGVVGPKSISALEVAN</sequence>
<gene>
    <name evidence="2" type="ORF">A2356_01400</name>
</gene>
<dbReference type="Proteomes" id="UP000177047">
    <property type="component" value="Unassembled WGS sequence"/>
</dbReference>
<name>A0A1F6YRL1_9BACT</name>
<evidence type="ECO:0000259" key="1">
    <source>
        <dbReference type="PROSITE" id="PS50093"/>
    </source>
</evidence>
<dbReference type="InterPro" id="IPR036366">
    <property type="entry name" value="PGBDSf"/>
</dbReference>
<organism evidence="2 3">
    <name type="scientific">Candidatus Nomurabacteria bacterium RIFOXYB1_FULL_39_16</name>
    <dbReference type="NCBI Taxonomy" id="1801803"/>
    <lineage>
        <taxon>Bacteria</taxon>
        <taxon>Candidatus Nomuraibacteriota</taxon>
    </lineage>
</organism>
<dbReference type="InterPro" id="IPR035986">
    <property type="entry name" value="PKD_dom_sf"/>
</dbReference>
<reference evidence="2 3" key="1">
    <citation type="journal article" date="2016" name="Nat. Commun.">
        <title>Thousands of microbial genomes shed light on interconnected biogeochemical processes in an aquifer system.</title>
        <authorList>
            <person name="Anantharaman K."/>
            <person name="Brown C.T."/>
            <person name="Hug L.A."/>
            <person name="Sharon I."/>
            <person name="Castelle C.J."/>
            <person name="Probst A.J."/>
            <person name="Thomas B.C."/>
            <person name="Singh A."/>
            <person name="Wilkins M.J."/>
            <person name="Karaoz U."/>
            <person name="Brodie E.L."/>
            <person name="Williams K.H."/>
            <person name="Hubbard S.S."/>
            <person name="Banfield J.F."/>
        </authorList>
    </citation>
    <scope>NUCLEOTIDE SEQUENCE [LARGE SCALE GENOMIC DNA]</scope>
</reference>